<dbReference type="EMBL" id="CP002959">
    <property type="protein sequence ID" value="AFM13819.1"/>
    <property type="molecule type" value="Genomic_DNA"/>
</dbReference>
<gene>
    <name evidence="2" type="ordered locus">Turpa_3180</name>
</gene>
<accession>I4B962</accession>
<sequence>MHILSRVADSIYWLNRYVERVENYARLIETYQQISVENAEVADPLWLALVESTADTAGFNETYAEIGQQNVIEYLTFNRKNPNSILSCLYLAKENARSIREKISKDMWESINELYNEVATAANQGGASAISGVAGLNAFFRDIRRSCHAFYGISDGTLNHDETYFFALLGRAIERADKTTRILDLQSYMLSHETQVEFGEGQIFLGLALLRATSAHEMFSQSYAKITVENILEFLLLNRTFPRAIIAILLQIEYALRCLAGEQKGFFINTAQKKVQRLLLETRHVDVAALVGPSLNGYLDNLQVRLNEIGIEISNTYFSAA</sequence>
<dbReference type="Proteomes" id="UP000006048">
    <property type="component" value="Chromosome"/>
</dbReference>
<dbReference type="InterPro" id="IPR007296">
    <property type="entry name" value="DUF403"/>
</dbReference>
<dbReference type="PATRIC" id="fig|869212.3.peg.3209"/>
<dbReference type="AlphaFoldDB" id="I4B962"/>
<dbReference type="OrthoDB" id="9803532at2"/>
<reference evidence="2 3" key="1">
    <citation type="submission" date="2012-06" db="EMBL/GenBank/DDBJ databases">
        <title>The complete chromosome of genome of Turneriella parva DSM 21527.</title>
        <authorList>
            <consortium name="US DOE Joint Genome Institute (JGI-PGF)"/>
            <person name="Lucas S."/>
            <person name="Han J."/>
            <person name="Lapidus A."/>
            <person name="Bruce D."/>
            <person name="Goodwin L."/>
            <person name="Pitluck S."/>
            <person name="Peters L."/>
            <person name="Kyrpides N."/>
            <person name="Mavromatis K."/>
            <person name="Ivanova N."/>
            <person name="Mikhailova N."/>
            <person name="Chertkov O."/>
            <person name="Detter J.C."/>
            <person name="Tapia R."/>
            <person name="Han C."/>
            <person name="Land M."/>
            <person name="Hauser L."/>
            <person name="Markowitz V."/>
            <person name="Cheng J.-F."/>
            <person name="Hugenholtz P."/>
            <person name="Woyke T."/>
            <person name="Wu D."/>
            <person name="Gronow S."/>
            <person name="Wellnitz S."/>
            <person name="Brambilla E."/>
            <person name="Klenk H.-P."/>
            <person name="Eisen J.A."/>
        </authorList>
    </citation>
    <scope>NUCLEOTIDE SEQUENCE [LARGE SCALE GENOMIC DNA]</scope>
    <source>
        <strain evidence="3">ATCC BAA-1111 / DSM 21527 / NCTC 11395 / H</strain>
    </source>
</reference>
<keyword evidence="3" id="KW-1185">Reference proteome</keyword>
<dbReference type="RefSeq" id="WP_014804319.1">
    <property type="nucleotide sequence ID" value="NC_018020.1"/>
</dbReference>
<evidence type="ECO:0000259" key="1">
    <source>
        <dbReference type="Pfam" id="PF04168"/>
    </source>
</evidence>
<dbReference type="KEGG" id="tpx:Turpa_3180"/>
<dbReference type="HOGENOM" id="CLU_071567_1_0_12"/>
<dbReference type="Pfam" id="PF04168">
    <property type="entry name" value="Alpha-E"/>
    <property type="match status" value="1"/>
</dbReference>
<protein>
    <recommendedName>
        <fullName evidence="1">DUF403 domain-containing protein</fullName>
    </recommendedName>
</protein>
<evidence type="ECO:0000313" key="3">
    <source>
        <dbReference type="Proteomes" id="UP000006048"/>
    </source>
</evidence>
<dbReference type="InterPro" id="IPR051680">
    <property type="entry name" value="ATP-dep_Glu-Cys_Ligase-2"/>
</dbReference>
<proteinExistence type="predicted"/>
<dbReference type="PANTHER" id="PTHR34595">
    <property type="entry name" value="BLR5612 PROTEIN"/>
    <property type="match status" value="1"/>
</dbReference>
<organism evidence="2 3">
    <name type="scientific">Turneriella parva (strain ATCC BAA-1111 / DSM 21527 / NCTC 11395 / H)</name>
    <name type="common">Leptospira parva</name>
    <dbReference type="NCBI Taxonomy" id="869212"/>
    <lineage>
        <taxon>Bacteria</taxon>
        <taxon>Pseudomonadati</taxon>
        <taxon>Spirochaetota</taxon>
        <taxon>Spirochaetia</taxon>
        <taxon>Leptospirales</taxon>
        <taxon>Leptospiraceae</taxon>
        <taxon>Turneriella</taxon>
    </lineage>
</organism>
<dbReference type="PANTHER" id="PTHR34595:SF7">
    <property type="entry name" value="SLL1039 PROTEIN"/>
    <property type="match status" value="1"/>
</dbReference>
<name>I4B962_TURPD</name>
<evidence type="ECO:0000313" key="2">
    <source>
        <dbReference type="EMBL" id="AFM13819.1"/>
    </source>
</evidence>
<feature type="domain" description="DUF403" evidence="1">
    <location>
        <begin position="4"/>
        <end position="318"/>
    </location>
</feature>
<dbReference type="STRING" id="869212.Turpa_3180"/>